<dbReference type="Proteomes" id="UP001185015">
    <property type="component" value="Unassembled WGS sequence"/>
</dbReference>
<organism evidence="2 3">
    <name type="scientific">Methanococcoides alaskense</name>
    <dbReference type="NCBI Taxonomy" id="325778"/>
    <lineage>
        <taxon>Archaea</taxon>
        <taxon>Methanobacteriati</taxon>
        <taxon>Methanobacteriota</taxon>
        <taxon>Stenosarchaea group</taxon>
        <taxon>Methanomicrobia</taxon>
        <taxon>Methanosarcinales</taxon>
        <taxon>Methanosarcinaceae</taxon>
        <taxon>Methanococcoides</taxon>
    </lineage>
</organism>
<accession>A0AA90TXX5</accession>
<reference evidence="2 3" key="1">
    <citation type="submission" date="2023-07" db="EMBL/GenBank/DDBJ databases">
        <title>Genomic Encyclopedia of Type Strains, Phase IV (KMG-IV): sequencing the most valuable type-strain genomes for metagenomic binning, comparative biology and taxonomic classification.</title>
        <authorList>
            <person name="Goeker M."/>
        </authorList>
    </citation>
    <scope>NUCLEOTIDE SEQUENCE [LARGE SCALE GENOMIC DNA]</scope>
    <source>
        <strain evidence="2 3">DSM 17273</strain>
    </source>
</reference>
<dbReference type="InterPro" id="IPR051396">
    <property type="entry name" value="Bact_Antivir_Def_Nuclease"/>
</dbReference>
<dbReference type="Pfam" id="PF13175">
    <property type="entry name" value="AAA_15"/>
    <property type="match status" value="1"/>
</dbReference>
<protein>
    <submittedName>
        <fullName evidence="2">AAA15 family ATPase/GTPase</fullName>
    </submittedName>
</protein>
<dbReference type="AlphaFoldDB" id="A0AA90TXX5"/>
<feature type="domain" description="Endonuclease GajA/Old nuclease/RecF-like AAA" evidence="1">
    <location>
        <begin position="1"/>
        <end position="369"/>
    </location>
</feature>
<dbReference type="RefSeq" id="WP_270096288.1">
    <property type="nucleotide sequence ID" value="NZ_JAQFFK010000003.1"/>
</dbReference>
<dbReference type="InterPro" id="IPR027417">
    <property type="entry name" value="P-loop_NTPase"/>
</dbReference>
<dbReference type="InterPro" id="IPR041685">
    <property type="entry name" value="AAA_GajA/Old/RecF-like"/>
</dbReference>
<dbReference type="EMBL" id="JAVDQI010000001">
    <property type="protein sequence ID" value="MDR6221906.1"/>
    <property type="molecule type" value="Genomic_DNA"/>
</dbReference>
<evidence type="ECO:0000313" key="3">
    <source>
        <dbReference type="Proteomes" id="UP001185015"/>
    </source>
</evidence>
<sequence length="608" mass="69350">MLLKKIIIENYRSIEHLEIDIREIAGCKFHSFFGINEAGKSNILKAIALLSPDKKVEYNNDCNKSALKKSKPIILRYIFGITKEDELEKKLASYDISLTLPTGLTNVSEPYYIEKIIQFGENSHRQEGYVVHQSKGVSDILQPDDEENWGTFLGKLIVGVADYADRTNLEKIVNEQAKAAIDTLIPQIIYWKYSDEYLITNPINLENFKNNPDTSIPLKHIFQLFGYNGEDIAKIVARIQTSFDIRREVERDLSKAITDHINEIWSDHPINIGIRMESNNLCDIYVEDKDNTNQTFSMEQRSDGFKQFISILLSISIKNKAKQLKNNIILLDEPEISLHPGSIKCLRDELMQIGIRNIVLASSHSIFMVDKKNLDRHYTVKKDNSKTVIKKVDPKNPLEDEVIYNALGTSIFELIQPNILVLEGRTDKDIFDIFTDKFEDEIQPAKIQTIVATGTGEIAKYVNFFHSRFINGFVLVDSDNAGRGALESIRVANAEFTDNSFELKDFVDISKRDAEMEDILPENLVISSVNGLYGLSFTPTKDKPIMSQIKAILRTQSESKYDPTVLKKHIVQTVINDIRSKSVGQLKDEYPTYVQFLTNIHAKIKEVE</sequence>
<evidence type="ECO:0000259" key="1">
    <source>
        <dbReference type="Pfam" id="PF13175"/>
    </source>
</evidence>
<dbReference type="SUPFAM" id="SSF52540">
    <property type="entry name" value="P-loop containing nucleoside triphosphate hydrolases"/>
    <property type="match status" value="1"/>
</dbReference>
<dbReference type="PANTHER" id="PTHR43581">
    <property type="entry name" value="ATP/GTP PHOSPHATASE"/>
    <property type="match status" value="1"/>
</dbReference>
<comment type="caution">
    <text evidence="2">The sequence shown here is derived from an EMBL/GenBank/DDBJ whole genome shotgun (WGS) entry which is preliminary data.</text>
</comment>
<name>A0AA90TXX5_9EURY</name>
<keyword evidence="3" id="KW-1185">Reference proteome</keyword>
<proteinExistence type="predicted"/>
<evidence type="ECO:0000313" key="2">
    <source>
        <dbReference type="EMBL" id="MDR6221906.1"/>
    </source>
</evidence>
<gene>
    <name evidence="2" type="ORF">J2750_000338</name>
</gene>
<dbReference type="Gene3D" id="3.40.50.300">
    <property type="entry name" value="P-loop containing nucleotide triphosphate hydrolases"/>
    <property type="match status" value="1"/>
</dbReference>
<dbReference type="PANTHER" id="PTHR43581:SF4">
    <property type="entry name" value="ATP_GTP PHOSPHATASE"/>
    <property type="match status" value="1"/>
</dbReference>